<evidence type="ECO:0000313" key="10">
    <source>
        <dbReference type="EMBL" id="MEM0514619.1"/>
    </source>
</evidence>
<comment type="catalytic activity">
    <reaction evidence="6 7">
        <text>DNA(n) + a 2'-deoxyribonucleoside 5'-triphosphate = DNA(n+1) + diphosphate</text>
        <dbReference type="Rhea" id="RHEA:22508"/>
        <dbReference type="Rhea" id="RHEA-COMP:17339"/>
        <dbReference type="Rhea" id="RHEA-COMP:17340"/>
        <dbReference type="ChEBI" id="CHEBI:33019"/>
        <dbReference type="ChEBI" id="CHEBI:61560"/>
        <dbReference type="ChEBI" id="CHEBI:173112"/>
        <dbReference type="EC" id="2.7.7.7"/>
    </reaction>
</comment>
<keyword evidence="4 7" id="KW-0239">DNA-directed DNA polymerase</keyword>
<evidence type="ECO:0000256" key="2">
    <source>
        <dbReference type="ARBA" id="ARBA00022679"/>
    </source>
</evidence>
<dbReference type="InterPro" id="IPR023211">
    <property type="entry name" value="DNA_pol_palm_dom_sf"/>
</dbReference>
<comment type="similarity">
    <text evidence="1 7">Belongs to the DNA polymerase type-B family.</text>
</comment>
<sequence>MSTPNPATAGFILSMQTQQRRHGIYYVAWLATERGPVKVISTAQKAVFFIAQKNSASAERILSSLSGQYQQRTLTLKTFAGEPVCALYFSSLQDYYQSRELLREQGIELYEDDIRPQEQFLMERFIRGGVWVQGEASGGDNSLIRNARFKANDGFRPKLSMLSLDLECSPEGILYSVALVSEHSRQVFMIGTSPSAGSEQPWLEYVEDEAALLYALIEQIKNLDPDLIIGWNVADFDMQLLCFRAQQLGIELTLGRDSEAVIWRGGQVNKLIVPGRVVLDGIDMLKNATYHFNSYSLDNVAAEVLGECKLLEQGDKLGAIQRLFHQDKLKLAEYNLKDSELVLAIFNKLELCEFAVARAQLTGLPLERLGGSVAAFTNLYLPHLHRSGYVAPNLGDHGLSFDSPGGYVMDSTPGLYVNVAVLDFKSLYPSIIRTFCIDPMALILGLQQPQDSVPGFNHAYFSRTEHHLPLLVSNLAEARQRAKNDGDHHLQQAIKIIMNSLYGVLGSKGCRFYDPRLSSSITLRGHEIMQTTKMWLEELGVTVIYGDTDSTFVALPRELDEAQSHHVAADLVAKINQKWRARLKNNLKLTSYLELEYESLYRPFFMPKARHKDIGSKKRYAGLLAQADYRLVFKGMESVRSDWTQFARDFQQDLFKALFTGGDLQQVVAEYLDKLHHCDDVKLLTYSKRLGKDPDHYTKAIPPHVRAARGSDKGFSKGDWVHYVITLSGPKLLPTTQPLDLDHYLEKQLRPIIDDLQGLGININYGHSGKQFPLL</sequence>
<dbReference type="InterPro" id="IPR043502">
    <property type="entry name" value="DNA/RNA_pol_sf"/>
</dbReference>
<dbReference type="EC" id="2.7.7.7" evidence="7"/>
<dbReference type="SUPFAM" id="SSF56672">
    <property type="entry name" value="DNA/RNA polymerases"/>
    <property type="match status" value="1"/>
</dbReference>
<dbReference type="GO" id="GO:0003887">
    <property type="term" value="F:DNA-directed DNA polymerase activity"/>
    <property type="evidence" value="ECO:0007669"/>
    <property type="project" value="UniProtKB-EC"/>
</dbReference>
<dbReference type="Pfam" id="PF03104">
    <property type="entry name" value="DNA_pol_B_exo1"/>
    <property type="match status" value="1"/>
</dbReference>
<evidence type="ECO:0000256" key="3">
    <source>
        <dbReference type="ARBA" id="ARBA00022695"/>
    </source>
</evidence>
<dbReference type="CDD" id="cd05784">
    <property type="entry name" value="DNA_polB_II_exo"/>
    <property type="match status" value="1"/>
</dbReference>
<dbReference type="InterPro" id="IPR042087">
    <property type="entry name" value="DNA_pol_B_thumb"/>
</dbReference>
<evidence type="ECO:0000256" key="7">
    <source>
        <dbReference type="RuleBase" id="RU000442"/>
    </source>
</evidence>
<name>A0ABU9MTJ0_9GAMM</name>
<dbReference type="InterPro" id="IPR006133">
    <property type="entry name" value="DNA-dir_DNA_pol_B_exonuc"/>
</dbReference>
<keyword evidence="7" id="KW-0235">DNA replication</keyword>
<dbReference type="Proteomes" id="UP001447008">
    <property type="component" value="Unassembled WGS sequence"/>
</dbReference>
<keyword evidence="3 7" id="KW-0548">Nucleotidyltransferase</keyword>
<dbReference type="SUPFAM" id="SSF53098">
    <property type="entry name" value="Ribonuclease H-like"/>
    <property type="match status" value="1"/>
</dbReference>
<organism evidence="10 11">
    <name type="scientific">Pseudoalteromonas qingdaonensis</name>
    <dbReference type="NCBI Taxonomy" id="3131913"/>
    <lineage>
        <taxon>Bacteria</taxon>
        <taxon>Pseudomonadati</taxon>
        <taxon>Pseudomonadota</taxon>
        <taxon>Gammaproteobacteria</taxon>
        <taxon>Alteromonadales</taxon>
        <taxon>Pseudoalteromonadaceae</taxon>
        <taxon>Pseudoalteromonas</taxon>
    </lineage>
</organism>
<evidence type="ECO:0000256" key="4">
    <source>
        <dbReference type="ARBA" id="ARBA00022932"/>
    </source>
</evidence>
<dbReference type="NCBIfam" id="NF004421">
    <property type="entry name" value="PRK05762.1-2"/>
    <property type="match status" value="1"/>
</dbReference>
<evidence type="ECO:0000313" key="11">
    <source>
        <dbReference type="Proteomes" id="UP001447008"/>
    </source>
</evidence>
<dbReference type="Gene3D" id="1.10.132.60">
    <property type="entry name" value="DNA polymerase family B, C-terminal domain"/>
    <property type="match status" value="1"/>
</dbReference>
<comment type="caution">
    <text evidence="10">The sequence shown here is derived from an EMBL/GenBank/DDBJ whole genome shotgun (WGS) entry which is preliminary data.</text>
</comment>
<keyword evidence="11" id="KW-1185">Reference proteome</keyword>
<dbReference type="Gene3D" id="3.30.420.10">
    <property type="entry name" value="Ribonuclease H-like superfamily/Ribonuclease H"/>
    <property type="match status" value="1"/>
</dbReference>
<dbReference type="EMBL" id="JBCGCU010000003">
    <property type="protein sequence ID" value="MEM0514619.1"/>
    <property type="molecule type" value="Genomic_DNA"/>
</dbReference>
<dbReference type="Gene3D" id="3.90.1600.10">
    <property type="entry name" value="Palm domain of DNA polymerase"/>
    <property type="match status" value="2"/>
</dbReference>
<keyword evidence="5 7" id="KW-0238">DNA-binding</keyword>
<dbReference type="SMART" id="SM00486">
    <property type="entry name" value="POLBc"/>
    <property type="match status" value="1"/>
</dbReference>
<gene>
    <name evidence="10" type="ORF">WCN91_04080</name>
</gene>
<protein>
    <recommendedName>
        <fullName evidence="7">DNA polymerase</fullName>
        <ecNumber evidence="7">2.7.7.7</ecNumber>
    </recommendedName>
</protein>
<dbReference type="InterPro" id="IPR006172">
    <property type="entry name" value="DNA-dir_DNA_pol_B"/>
</dbReference>
<dbReference type="Gene3D" id="3.30.70.2250">
    <property type="match status" value="1"/>
</dbReference>
<keyword evidence="2 7" id="KW-0808">Transferase</keyword>
<dbReference type="PANTHER" id="PTHR10322">
    <property type="entry name" value="DNA POLYMERASE CATALYTIC SUBUNIT"/>
    <property type="match status" value="1"/>
</dbReference>
<dbReference type="InterPro" id="IPR017964">
    <property type="entry name" value="DNA-dir_DNA_pol_B_CS"/>
</dbReference>
<dbReference type="Pfam" id="PF00136">
    <property type="entry name" value="DNA_pol_B"/>
    <property type="match status" value="1"/>
</dbReference>
<dbReference type="PANTHER" id="PTHR10322:SF23">
    <property type="entry name" value="DNA POLYMERASE DELTA CATALYTIC SUBUNIT"/>
    <property type="match status" value="1"/>
</dbReference>
<dbReference type="InterPro" id="IPR036397">
    <property type="entry name" value="RNaseH_sf"/>
</dbReference>
<evidence type="ECO:0000259" key="8">
    <source>
        <dbReference type="Pfam" id="PF00136"/>
    </source>
</evidence>
<reference evidence="10 11" key="1">
    <citation type="submission" date="2024-03" db="EMBL/GenBank/DDBJ databases">
        <title>Pseudoalteromonas qingdaonensis sp. nov., isolated from the intestines of marine benthic organisms.</title>
        <authorList>
            <person name="Lin X."/>
            <person name="Fang S."/>
            <person name="Hu X."/>
        </authorList>
    </citation>
    <scope>NUCLEOTIDE SEQUENCE [LARGE SCALE GENOMIC DNA]</scope>
    <source>
        <strain evidence="10 11">YIC-827</strain>
    </source>
</reference>
<evidence type="ECO:0000256" key="5">
    <source>
        <dbReference type="ARBA" id="ARBA00023125"/>
    </source>
</evidence>
<evidence type="ECO:0000256" key="6">
    <source>
        <dbReference type="ARBA" id="ARBA00049244"/>
    </source>
</evidence>
<dbReference type="RefSeq" id="WP_342676555.1">
    <property type="nucleotide sequence ID" value="NZ_JBCGCU010000003.1"/>
</dbReference>
<accession>A0ABU9MTJ0</accession>
<dbReference type="InterPro" id="IPR012337">
    <property type="entry name" value="RNaseH-like_sf"/>
</dbReference>
<evidence type="ECO:0000259" key="9">
    <source>
        <dbReference type="Pfam" id="PF03104"/>
    </source>
</evidence>
<dbReference type="PROSITE" id="PS00116">
    <property type="entry name" value="DNA_POLYMERASE_B"/>
    <property type="match status" value="1"/>
</dbReference>
<feature type="domain" description="DNA-directed DNA polymerase family B exonuclease" evidence="9">
    <location>
        <begin position="109"/>
        <end position="300"/>
    </location>
</feature>
<evidence type="ECO:0000256" key="1">
    <source>
        <dbReference type="ARBA" id="ARBA00005755"/>
    </source>
</evidence>
<feature type="domain" description="DNA-directed DNA polymerase family B multifunctional" evidence="8">
    <location>
        <begin position="381"/>
        <end position="750"/>
    </location>
</feature>
<dbReference type="InterPro" id="IPR050240">
    <property type="entry name" value="DNA_pol_type-B"/>
</dbReference>
<proteinExistence type="inferred from homology"/>
<dbReference type="InterPro" id="IPR006134">
    <property type="entry name" value="DNA-dir_DNA_pol_B_multi_dom"/>
</dbReference>
<dbReference type="PRINTS" id="PR00106">
    <property type="entry name" value="DNAPOLB"/>
</dbReference>